<evidence type="ECO:0000259" key="10">
    <source>
        <dbReference type="Pfam" id="PF10502"/>
    </source>
</evidence>
<name>A0A6N4TGU3_9FIRM</name>
<keyword evidence="5 8" id="KW-0645">Protease</keyword>
<keyword evidence="6 8" id="KW-0378">Hydrolase</keyword>
<dbReference type="GO" id="GO:0005886">
    <property type="term" value="C:plasma membrane"/>
    <property type="evidence" value="ECO:0007669"/>
    <property type="project" value="UniProtKB-SubCell"/>
</dbReference>
<evidence type="ECO:0000256" key="9">
    <source>
        <dbReference type="RuleBase" id="RU362042"/>
    </source>
</evidence>
<dbReference type="KEGG" id="aarg:Aargi30884_07040"/>
<comment type="catalytic activity">
    <reaction evidence="1 8">
        <text>Cleavage of hydrophobic, N-terminal signal or leader sequences from secreted and periplasmic proteins.</text>
        <dbReference type="EC" id="3.4.21.89"/>
    </reaction>
</comment>
<evidence type="ECO:0000256" key="4">
    <source>
        <dbReference type="ARBA" id="ARBA00013208"/>
    </source>
</evidence>
<dbReference type="Proteomes" id="UP000464754">
    <property type="component" value="Chromosome"/>
</dbReference>
<dbReference type="InterPro" id="IPR019533">
    <property type="entry name" value="Peptidase_S26"/>
</dbReference>
<accession>A0A6N4TGU3</accession>
<dbReference type="SUPFAM" id="SSF51306">
    <property type="entry name" value="LexA/Signal peptidase"/>
    <property type="match status" value="1"/>
</dbReference>
<keyword evidence="8" id="KW-0472">Membrane</keyword>
<protein>
    <recommendedName>
        <fullName evidence="4 8">Signal peptidase I</fullName>
        <ecNumber evidence="4 8">3.4.21.89</ecNumber>
    </recommendedName>
</protein>
<evidence type="ECO:0000256" key="8">
    <source>
        <dbReference type="RuleBase" id="RU003993"/>
    </source>
</evidence>
<dbReference type="GO" id="GO:0004252">
    <property type="term" value="F:serine-type endopeptidase activity"/>
    <property type="evidence" value="ECO:0007669"/>
    <property type="project" value="InterPro"/>
</dbReference>
<dbReference type="InterPro" id="IPR000223">
    <property type="entry name" value="Pept_S26A_signal_pept_1"/>
</dbReference>
<dbReference type="InterPro" id="IPR019756">
    <property type="entry name" value="Pept_S26A_signal_pept_1_Ser-AS"/>
</dbReference>
<dbReference type="AlphaFoldDB" id="A0A6N4TGU3"/>
<dbReference type="EMBL" id="AP019695">
    <property type="protein sequence ID" value="BBK21801.1"/>
    <property type="molecule type" value="Genomic_DNA"/>
</dbReference>
<dbReference type="PANTHER" id="PTHR43390:SF1">
    <property type="entry name" value="CHLOROPLAST PROCESSING PEPTIDASE"/>
    <property type="match status" value="1"/>
</dbReference>
<evidence type="ECO:0000256" key="2">
    <source>
        <dbReference type="ARBA" id="ARBA00004401"/>
    </source>
</evidence>
<keyword evidence="8" id="KW-1133">Transmembrane helix</keyword>
<evidence type="ECO:0000256" key="7">
    <source>
        <dbReference type="PIRSR" id="PIRSR600223-1"/>
    </source>
</evidence>
<dbReference type="PROSITE" id="PS00760">
    <property type="entry name" value="SPASE_I_2"/>
    <property type="match status" value="1"/>
</dbReference>
<dbReference type="NCBIfam" id="TIGR02227">
    <property type="entry name" value="sigpep_I_bact"/>
    <property type="match status" value="1"/>
</dbReference>
<comment type="similarity">
    <text evidence="3 9">Belongs to the peptidase S26 family.</text>
</comment>
<keyword evidence="12" id="KW-1185">Reference proteome</keyword>
<dbReference type="PROSITE" id="PS00501">
    <property type="entry name" value="SPASE_I_1"/>
    <property type="match status" value="1"/>
</dbReference>
<keyword evidence="8" id="KW-0812">Transmembrane</keyword>
<dbReference type="InterPro" id="IPR019757">
    <property type="entry name" value="Pept_S26A_signal_pept_1_Lys-AS"/>
</dbReference>
<dbReference type="GO" id="GO:0009003">
    <property type="term" value="F:signal peptidase activity"/>
    <property type="evidence" value="ECO:0007669"/>
    <property type="project" value="UniProtKB-EC"/>
</dbReference>
<dbReference type="GO" id="GO:0006465">
    <property type="term" value="P:signal peptide processing"/>
    <property type="evidence" value="ECO:0007669"/>
    <property type="project" value="InterPro"/>
</dbReference>
<feature type="domain" description="Peptidase S26" evidence="10">
    <location>
        <begin position="15"/>
        <end position="179"/>
    </location>
</feature>
<gene>
    <name evidence="11" type="primary">sipS_1</name>
    <name evidence="11" type="ORF">Aargi30884_07040</name>
</gene>
<feature type="transmembrane region" description="Helical" evidence="8">
    <location>
        <begin position="12"/>
        <end position="36"/>
    </location>
</feature>
<feature type="active site" evidence="7">
    <location>
        <position position="87"/>
    </location>
</feature>
<sequence length="192" mass="22118">MKNKKDKYDILYSILDFLRMILVAFIILMLVFTFVLRKNTVVGSSMYPTLEDGEHVIVNVAASYLTDIERFDVVVVHSPDNKDLWVKRVIGLPGETISYQDGILYVDNKEIEEPFLDKNYAEQVVKQQQLKTFTQDMAPVTLKDNEYFLMGDNRNNSMDSRSVGPFTRDKIIAKGMLIYSPIDKVRYVSNGK</sequence>
<dbReference type="CDD" id="cd06530">
    <property type="entry name" value="S26_SPase_I"/>
    <property type="match status" value="1"/>
</dbReference>
<evidence type="ECO:0000256" key="3">
    <source>
        <dbReference type="ARBA" id="ARBA00009370"/>
    </source>
</evidence>
<proteinExistence type="inferred from homology"/>
<reference evidence="12" key="1">
    <citation type="submission" date="2019-05" db="EMBL/GenBank/DDBJ databases">
        <title>Complete genome sequencing of Absiella argi strain JCM 30884.</title>
        <authorList>
            <person name="Sakamoto M."/>
            <person name="Murakami T."/>
            <person name="Mori H."/>
        </authorList>
    </citation>
    <scope>NUCLEOTIDE SEQUENCE [LARGE SCALE GENOMIC DNA]</scope>
    <source>
        <strain evidence="12">JCM 30884</strain>
    </source>
</reference>
<feature type="active site" evidence="7">
    <location>
        <position position="45"/>
    </location>
</feature>
<evidence type="ECO:0000256" key="6">
    <source>
        <dbReference type="ARBA" id="ARBA00022801"/>
    </source>
</evidence>
<dbReference type="PANTHER" id="PTHR43390">
    <property type="entry name" value="SIGNAL PEPTIDASE I"/>
    <property type="match status" value="1"/>
</dbReference>
<evidence type="ECO:0000256" key="5">
    <source>
        <dbReference type="ARBA" id="ARBA00022670"/>
    </source>
</evidence>
<dbReference type="Gene3D" id="2.10.109.10">
    <property type="entry name" value="Umud Fragment, subunit A"/>
    <property type="match status" value="1"/>
</dbReference>
<evidence type="ECO:0000313" key="11">
    <source>
        <dbReference type="EMBL" id="BBK21801.1"/>
    </source>
</evidence>
<dbReference type="EC" id="3.4.21.89" evidence="4 8"/>
<organism evidence="11 12">
    <name type="scientific">Amedibacterium intestinale</name>
    <dbReference type="NCBI Taxonomy" id="2583452"/>
    <lineage>
        <taxon>Bacteria</taxon>
        <taxon>Bacillati</taxon>
        <taxon>Bacillota</taxon>
        <taxon>Erysipelotrichia</taxon>
        <taxon>Erysipelotrichales</taxon>
        <taxon>Erysipelotrichaceae</taxon>
        <taxon>Amedibacterium</taxon>
    </lineage>
</organism>
<evidence type="ECO:0000313" key="12">
    <source>
        <dbReference type="Proteomes" id="UP000464754"/>
    </source>
</evidence>
<comment type="subcellular location">
    <subcellularLocation>
        <location evidence="2">Cell membrane</location>
        <topology evidence="2">Single-pass type II membrane protein</topology>
    </subcellularLocation>
    <subcellularLocation>
        <location evidence="9">Membrane</location>
        <topology evidence="9">Single-pass type II membrane protein</topology>
    </subcellularLocation>
</comment>
<dbReference type="RefSeq" id="WP_232057313.1">
    <property type="nucleotide sequence ID" value="NZ_AP019695.1"/>
</dbReference>
<evidence type="ECO:0000256" key="1">
    <source>
        <dbReference type="ARBA" id="ARBA00000677"/>
    </source>
</evidence>
<dbReference type="PRINTS" id="PR00727">
    <property type="entry name" value="LEADERPTASE"/>
</dbReference>
<dbReference type="InterPro" id="IPR036286">
    <property type="entry name" value="LexA/Signal_pep-like_sf"/>
</dbReference>
<dbReference type="Pfam" id="PF10502">
    <property type="entry name" value="Peptidase_S26"/>
    <property type="match status" value="1"/>
</dbReference>